<dbReference type="PANTHER" id="PTHR33233">
    <property type="entry name" value="ENDONUCLEASE/EXONUCLEASE/PHOSPHATASE"/>
    <property type="match status" value="1"/>
</dbReference>
<feature type="compositionally biased region" description="Basic and acidic residues" evidence="1">
    <location>
        <begin position="44"/>
        <end position="54"/>
    </location>
</feature>
<evidence type="ECO:0000256" key="1">
    <source>
        <dbReference type="SAM" id="MobiDB-lite"/>
    </source>
</evidence>
<dbReference type="AlphaFoldDB" id="A0A803PSQ8"/>
<evidence type="ECO:0008006" key="4">
    <source>
        <dbReference type="Google" id="ProtNLM"/>
    </source>
</evidence>
<dbReference type="PANTHER" id="PTHR33233:SF17">
    <property type="entry name" value="DUF4283 DOMAIN-CONTAINING PROTEIN"/>
    <property type="match status" value="1"/>
</dbReference>
<protein>
    <recommendedName>
        <fullName evidence="4">DUF4283 domain-containing protein</fullName>
    </recommendedName>
</protein>
<accession>A0A803PSQ8</accession>
<reference evidence="2" key="2">
    <citation type="submission" date="2021-03" db="UniProtKB">
        <authorList>
            <consortium name="EnsemblPlants"/>
        </authorList>
    </citation>
    <scope>IDENTIFICATION</scope>
</reference>
<dbReference type="EnsemblPlants" id="evm.model.06.1001">
    <property type="protein sequence ID" value="cds.evm.model.06.1001"/>
    <property type="gene ID" value="evm.TU.06.1001"/>
</dbReference>
<feature type="region of interest" description="Disordered" evidence="1">
    <location>
        <begin position="274"/>
        <end position="305"/>
    </location>
</feature>
<evidence type="ECO:0000313" key="3">
    <source>
        <dbReference type="Proteomes" id="UP000596661"/>
    </source>
</evidence>
<feature type="region of interest" description="Disordered" evidence="1">
    <location>
        <begin position="44"/>
        <end position="68"/>
    </location>
</feature>
<feature type="compositionally biased region" description="Basic residues" evidence="1">
    <location>
        <begin position="378"/>
        <end position="392"/>
    </location>
</feature>
<dbReference type="EMBL" id="UZAU01000587">
    <property type="status" value="NOT_ANNOTATED_CDS"/>
    <property type="molecule type" value="Genomic_DNA"/>
</dbReference>
<feature type="compositionally biased region" description="Basic and acidic residues" evidence="1">
    <location>
        <begin position="274"/>
        <end position="294"/>
    </location>
</feature>
<organism evidence="2 3">
    <name type="scientific">Cannabis sativa</name>
    <name type="common">Hemp</name>
    <name type="synonym">Marijuana</name>
    <dbReference type="NCBI Taxonomy" id="3483"/>
    <lineage>
        <taxon>Eukaryota</taxon>
        <taxon>Viridiplantae</taxon>
        <taxon>Streptophyta</taxon>
        <taxon>Embryophyta</taxon>
        <taxon>Tracheophyta</taxon>
        <taxon>Spermatophyta</taxon>
        <taxon>Magnoliopsida</taxon>
        <taxon>eudicotyledons</taxon>
        <taxon>Gunneridae</taxon>
        <taxon>Pentapetalae</taxon>
        <taxon>rosids</taxon>
        <taxon>fabids</taxon>
        <taxon>Rosales</taxon>
        <taxon>Cannabaceae</taxon>
        <taxon>Cannabis</taxon>
    </lineage>
</organism>
<feature type="region of interest" description="Disordered" evidence="1">
    <location>
        <begin position="373"/>
        <end position="398"/>
    </location>
</feature>
<sequence length="398" mass="45042">MARKRKVVRKSINSVAKVLPEIQSEKNDAEDSLIETDLLKIPGIDHRDPSIKEEGCEETESLKSPRSRSLAEEVELGVNIPSATQNHHSTTQHSWKKFTEGKNFCSDPKLTLTKPIVKDGRKIAQVDLDEVKLEEANWSSAIICMVLGENIPVAVFDGFIRQIWGHLGINQIARMTMGLTMVKFNDEATQMKCLRMDTIGKPIMIDKYTKDRTRVQFARVLVEMDITDNPEHSFCYLNEYGQLVEEGIDYEWLLVKCKHCLGYGHIMVDCKKKKDKQSEGDKGRKKVEKNDLNMDKGTGSQAGEKQAIVQEVNLDVDETNGGNLLSQPATSENFIGGMNSCVNNVSREQKGCVQEKEADVNLRSKMEVTWQYNSPKGRLTKHLNKRRPRHSNGHQLTD</sequence>
<keyword evidence="3" id="KW-1185">Reference proteome</keyword>
<evidence type="ECO:0000313" key="2">
    <source>
        <dbReference type="EnsemblPlants" id="cds.evm.model.06.1001"/>
    </source>
</evidence>
<name>A0A803PSQ8_CANSA</name>
<reference evidence="2" key="1">
    <citation type="submission" date="2018-11" db="EMBL/GenBank/DDBJ databases">
        <authorList>
            <person name="Grassa J C."/>
        </authorList>
    </citation>
    <scope>NUCLEOTIDE SEQUENCE [LARGE SCALE GENOMIC DNA]</scope>
</reference>
<dbReference type="Gramene" id="evm.model.06.1001">
    <property type="protein sequence ID" value="cds.evm.model.06.1001"/>
    <property type="gene ID" value="evm.TU.06.1001"/>
</dbReference>
<dbReference type="Proteomes" id="UP000596661">
    <property type="component" value="Chromosome 6"/>
</dbReference>
<proteinExistence type="predicted"/>